<feature type="region of interest" description="Disordered" evidence="5">
    <location>
        <begin position="242"/>
        <end position="262"/>
    </location>
</feature>
<evidence type="ECO:0000256" key="4">
    <source>
        <dbReference type="SAM" id="Coils"/>
    </source>
</evidence>
<dbReference type="Pfam" id="PF01420">
    <property type="entry name" value="Methylase_S"/>
    <property type="match status" value="1"/>
</dbReference>
<dbReference type="EMBL" id="MFNF01000009">
    <property type="protein sequence ID" value="OGH03897.1"/>
    <property type="molecule type" value="Genomic_DNA"/>
</dbReference>
<evidence type="ECO:0000313" key="7">
    <source>
        <dbReference type="EMBL" id="OGH03897.1"/>
    </source>
</evidence>
<sequence length="514" mass="57718">MNQPTEQMEQLPLGWVETTLEAVSLPFRAKIKPTPSSKLPFIGMEDIEAGSMTLSSVGHFAEMKSAAAPFFPGDVLYGKMRPYLNKVHEAKQTGACSAEFLVFPSNPQLNSSFLRFLLHSRAFVRFAAHPDKMTGDRPRIDFDDIKGYQFLLPPLDEQARIVERIEQLFQQVEEGEKALKAAQKLVEKYRLSLLKAAVTGELTKDWREKNPPKETGADLLKRILKARREAWKAAELEKLTAKGKSPKDDAWKKKYQEPAPPSPEAIADLPELPGGWVWATVDQLSHFITSGSRGWAKYYADDGAIFLRVGNLNRLSIDLDLEGKQYVQPPKTPEGTRTRLQTKDIVLSITADVGMTAVVWSSDEAYINQHLALVRLALPNLAEWIAWAFASDLLQAQIREIKRGMTKDGLTLDNVRGLIVPIPSIEEQSETLFRITTAKDKVTRLLAMFDLEGRRASALNQSILKDAFSGKLVPQDPEDEPASVLLERIQAERAAREAEEKPKKPRKRKQKGKK</sequence>
<feature type="compositionally biased region" description="Basic and acidic residues" evidence="5">
    <location>
        <begin position="490"/>
        <end position="502"/>
    </location>
</feature>
<feature type="domain" description="Type I restriction modification DNA specificity" evidence="6">
    <location>
        <begin position="72"/>
        <end position="177"/>
    </location>
</feature>
<dbReference type="InterPro" id="IPR000055">
    <property type="entry name" value="Restrct_endonuc_typeI_TRD"/>
</dbReference>
<proteinExistence type="inferred from homology"/>
<feature type="region of interest" description="Disordered" evidence="5">
    <location>
        <begin position="490"/>
        <end position="514"/>
    </location>
</feature>
<protein>
    <recommendedName>
        <fullName evidence="6">Type I restriction modification DNA specificity domain-containing protein</fullName>
    </recommendedName>
</protein>
<dbReference type="PANTHER" id="PTHR43140">
    <property type="entry name" value="TYPE-1 RESTRICTION ENZYME ECOKI SPECIFICITY PROTEIN"/>
    <property type="match status" value="1"/>
</dbReference>
<dbReference type="AlphaFoldDB" id="A0A1F6H0G3"/>
<feature type="compositionally biased region" description="Basic and acidic residues" evidence="5">
    <location>
        <begin position="242"/>
        <end position="256"/>
    </location>
</feature>
<keyword evidence="4" id="KW-0175">Coiled coil</keyword>
<feature type="coiled-coil region" evidence="4">
    <location>
        <begin position="165"/>
        <end position="192"/>
    </location>
</feature>
<dbReference type="Gene3D" id="3.90.220.20">
    <property type="entry name" value="DNA methylase specificity domains"/>
    <property type="match status" value="2"/>
</dbReference>
<comment type="caution">
    <text evidence="7">The sequence shown here is derived from an EMBL/GenBank/DDBJ whole genome shotgun (WGS) entry which is preliminary data.</text>
</comment>
<evidence type="ECO:0000256" key="5">
    <source>
        <dbReference type="SAM" id="MobiDB-lite"/>
    </source>
</evidence>
<dbReference type="InterPro" id="IPR051212">
    <property type="entry name" value="Type-I_RE_S_subunit"/>
</dbReference>
<name>A0A1F6H0G3_9PROT</name>
<evidence type="ECO:0000313" key="8">
    <source>
        <dbReference type="Proteomes" id="UP000177583"/>
    </source>
</evidence>
<dbReference type="SUPFAM" id="SSF116734">
    <property type="entry name" value="DNA methylase specificity domain"/>
    <property type="match status" value="2"/>
</dbReference>
<evidence type="ECO:0000256" key="3">
    <source>
        <dbReference type="ARBA" id="ARBA00023125"/>
    </source>
</evidence>
<accession>A0A1F6H0G3</accession>
<dbReference type="PANTHER" id="PTHR43140:SF1">
    <property type="entry name" value="TYPE I RESTRICTION ENZYME ECOKI SPECIFICITY SUBUNIT"/>
    <property type="match status" value="1"/>
</dbReference>
<evidence type="ECO:0000256" key="2">
    <source>
        <dbReference type="ARBA" id="ARBA00022747"/>
    </source>
</evidence>
<reference evidence="7 8" key="1">
    <citation type="journal article" date="2016" name="Nat. Commun.">
        <title>Thousands of microbial genomes shed light on interconnected biogeochemical processes in an aquifer system.</title>
        <authorList>
            <person name="Anantharaman K."/>
            <person name="Brown C.T."/>
            <person name="Hug L.A."/>
            <person name="Sharon I."/>
            <person name="Castelle C.J."/>
            <person name="Probst A.J."/>
            <person name="Thomas B.C."/>
            <person name="Singh A."/>
            <person name="Wilkins M.J."/>
            <person name="Karaoz U."/>
            <person name="Brodie E.L."/>
            <person name="Williams K.H."/>
            <person name="Hubbard S.S."/>
            <person name="Banfield J.F."/>
        </authorList>
    </citation>
    <scope>NUCLEOTIDE SEQUENCE [LARGE SCALE GENOMIC DNA]</scope>
</reference>
<feature type="compositionally biased region" description="Basic residues" evidence="5">
    <location>
        <begin position="503"/>
        <end position="514"/>
    </location>
</feature>
<keyword evidence="2" id="KW-0680">Restriction system</keyword>
<dbReference type="GO" id="GO:0003677">
    <property type="term" value="F:DNA binding"/>
    <property type="evidence" value="ECO:0007669"/>
    <property type="project" value="UniProtKB-KW"/>
</dbReference>
<evidence type="ECO:0000256" key="1">
    <source>
        <dbReference type="ARBA" id="ARBA00010923"/>
    </source>
</evidence>
<evidence type="ECO:0000259" key="6">
    <source>
        <dbReference type="Pfam" id="PF01420"/>
    </source>
</evidence>
<dbReference type="InterPro" id="IPR044946">
    <property type="entry name" value="Restrct_endonuc_typeI_TRD_sf"/>
</dbReference>
<organism evidence="7 8">
    <name type="scientific">Candidatus Lambdaproteobacteria bacterium RIFOXYD2_FULL_56_26</name>
    <dbReference type="NCBI Taxonomy" id="1817773"/>
    <lineage>
        <taxon>Bacteria</taxon>
        <taxon>Pseudomonadati</taxon>
        <taxon>Pseudomonadota</taxon>
        <taxon>Candidatus Lambdaproteobacteria</taxon>
    </lineage>
</organism>
<dbReference type="Proteomes" id="UP000177583">
    <property type="component" value="Unassembled WGS sequence"/>
</dbReference>
<comment type="similarity">
    <text evidence="1">Belongs to the type-I restriction system S methylase family.</text>
</comment>
<keyword evidence="3" id="KW-0238">DNA-binding</keyword>
<dbReference type="GO" id="GO:0009307">
    <property type="term" value="P:DNA restriction-modification system"/>
    <property type="evidence" value="ECO:0007669"/>
    <property type="project" value="UniProtKB-KW"/>
</dbReference>
<gene>
    <name evidence="7" type="ORF">A2557_14085</name>
</gene>